<evidence type="ECO:0000313" key="4">
    <source>
        <dbReference type="Proteomes" id="UP000324629"/>
    </source>
</evidence>
<dbReference type="PROSITE" id="PS50157">
    <property type="entry name" value="ZINC_FINGER_C2H2_2"/>
    <property type="match status" value="1"/>
</dbReference>
<proteinExistence type="predicted"/>
<comment type="caution">
    <text evidence="3">The sequence shown here is derived from an EMBL/GenBank/DDBJ whole genome shotgun (WGS) entry which is preliminary data.</text>
</comment>
<keyword evidence="1" id="KW-0479">Metal-binding</keyword>
<dbReference type="Proteomes" id="UP000324629">
    <property type="component" value="Unassembled WGS sequence"/>
</dbReference>
<dbReference type="PANTHER" id="PTHR47027:SF20">
    <property type="entry name" value="REVERSE TRANSCRIPTASE-LIKE PROTEIN WITH RNA-DIRECTED DNA POLYMERASE DOMAIN"/>
    <property type="match status" value="1"/>
</dbReference>
<keyword evidence="4" id="KW-1185">Reference proteome</keyword>
<evidence type="ECO:0000313" key="3">
    <source>
        <dbReference type="EMBL" id="KAA3670761.1"/>
    </source>
</evidence>
<dbReference type="PANTHER" id="PTHR47027">
    <property type="entry name" value="REVERSE TRANSCRIPTASE DOMAIN-CONTAINING PROTEIN"/>
    <property type="match status" value="1"/>
</dbReference>
<dbReference type="Pfam" id="PF00078">
    <property type="entry name" value="RVT_1"/>
    <property type="match status" value="1"/>
</dbReference>
<accession>A0A5J4N5G4</accession>
<reference evidence="3 4" key="1">
    <citation type="journal article" date="2019" name="Gigascience">
        <title>Whole-genome sequence of the oriental lung fluke Paragonimus westermani.</title>
        <authorList>
            <person name="Oey H."/>
            <person name="Zakrzewski M."/>
            <person name="Narain K."/>
            <person name="Devi K.R."/>
            <person name="Agatsuma T."/>
            <person name="Nawaratna S."/>
            <person name="Gobert G.N."/>
            <person name="Jones M.K."/>
            <person name="Ragan M.A."/>
            <person name="McManus D.P."/>
            <person name="Krause L."/>
        </authorList>
    </citation>
    <scope>NUCLEOTIDE SEQUENCE [LARGE SCALE GENOMIC DNA]</scope>
    <source>
        <strain evidence="3 4">IND2009</strain>
    </source>
</reference>
<dbReference type="AlphaFoldDB" id="A0A5J4N5G4"/>
<evidence type="ECO:0000256" key="1">
    <source>
        <dbReference type="PROSITE-ProRule" id="PRU00042"/>
    </source>
</evidence>
<protein>
    <recommendedName>
        <fullName evidence="2">C2H2-type domain-containing protein</fullName>
    </recommendedName>
</protein>
<dbReference type="PROSITE" id="PS00028">
    <property type="entry name" value="ZINC_FINGER_C2H2_1"/>
    <property type="match status" value="1"/>
</dbReference>
<feature type="domain" description="C2H2-type" evidence="2">
    <location>
        <begin position="537"/>
        <end position="564"/>
    </location>
</feature>
<dbReference type="InterPro" id="IPR000477">
    <property type="entry name" value="RT_dom"/>
</dbReference>
<keyword evidence="1" id="KW-0863">Zinc-finger</keyword>
<organism evidence="3 4">
    <name type="scientific">Paragonimus westermani</name>
    <dbReference type="NCBI Taxonomy" id="34504"/>
    <lineage>
        <taxon>Eukaryota</taxon>
        <taxon>Metazoa</taxon>
        <taxon>Spiralia</taxon>
        <taxon>Lophotrochozoa</taxon>
        <taxon>Platyhelminthes</taxon>
        <taxon>Trematoda</taxon>
        <taxon>Digenea</taxon>
        <taxon>Plagiorchiida</taxon>
        <taxon>Troglotremata</taxon>
        <taxon>Troglotrematidae</taxon>
        <taxon>Paragonimus</taxon>
    </lineage>
</organism>
<dbReference type="GO" id="GO:0008270">
    <property type="term" value="F:zinc ion binding"/>
    <property type="evidence" value="ECO:0007669"/>
    <property type="project" value="UniProtKB-KW"/>
</dbReference>
<gene>
    <name evidence="3" type="ORF">DEA37_0015017</name>
</gene>
<keyword evidence="1" id="KW-0862">Zinc</keyword>
<evidence type="ECO:0000259" key="2">
    <source>
        <dbReference type="PROSITE" id="PS50157"/>
    </source>
</evidence>
<dbReference type="EMBL" id="QNGE01008438">
    <property type="protein sequence ID" value="KAA3670761.1"/>
    <property type="molecule type" value="Genomic_DNA"/>
</dbReference>
<sequence length="619" mass="69735">MAHVRSPAVYVIRDTTNPTADVLTIQYNQLKPAQTPEEAQMRPLPVPPGTDPITEKIVEIPAEGSCSNTDGTEALGLVQEKNATFATSTMDPATGAMNARFQSIRHQLAECLPGIKDNWWRKQPTKALVDVDTDCFCTQPENLMKVWRKRFGSLLNHPTTIDWVAVNSLPQQDFKSSLDLAPDLLGLQSAVGQLRSMKATDEDGLSGEILRNGGPALECALLQLVHSIWEHEAMPQDFKDALIVPLFEGKGSKRPVVVARILLNRLNVTILQVSVPEEQCGFRASRSTIDLAFAARQLQEKCRERNQPLYALSVDFTKAFESVSLVVLWTVLGKFGCPDLSVGRELRAHVAKVSAAFGRAWKNHSLKMATKLCVYRSIVLSVLLHGSETWTLCQRNVRYLSRFHSDMIQNTEVLRRAEMDGMEAMLLLNQLCWLGHVRRMDDDRIPKQLLYGQVKSNKRNPGGQKLRYQDVVQVSPSRCNIVFRCWEVLTLNRTIWRNTIWTGVRKFNEQLLRGRERKRAVRKGTIGAIGRGDVTIWRCDVCGRECAGRLGLVGHQRTHSTPSAKRRRRFTRLRGTSGHPVFAQKLDLPEGRRRSKNGPILRQLEARGPHSHFTLCPPK</sequence>
<name>A0A5J4N5G4_9TREM</name>
<dbReference type="InterPro" id="IPR013087">
    <property type="entry name" value="Znf_C2H2_type"/>
</dbReference>